<sequence>MSTETTTTPPAQRWWRRKSVRIAFVVIGTTLIILAKFSMAEKREEQRSASQARQEISSFLVGDCVTISPRSRDTGEDIQRSSCTTDPSYTVGAVNETDQPCANQNYVAFTWTVNETNTVGRLCLVENLTVDHCYHQQPGTDLLEQVDCATDDDTAYRVVQRFDTADTTQCPPETSAYDYPAPARTYCLGVTH</sequence>
<keyword evidence="1" id="KW-0472">Membrane</keyword>
<keyword evidence="1" id="KW-0812">Transmembrane</keyword>
<dbReference type="STRING" id="134601.AFA91_04070"/>
<protein>
    <submittedName>
        <fullName evidence="2">Uncharacterized protein</fullName>
    </submittedName>
</protein>
<dbReference type="KEGG" id="mgo:AFA91_04070"/>
<accession>A0A0K0X194</accession>
<evidence type="ECO:0000313" key="3">
    <source>
        <dbReference type="Proteomes" id="UP000062255"/>
    </source>
</evidence>
<proteinExistence type="predicted"/>
<dbReference type="OrthoDB" id="4725842at2"/>
<evidence type="ECO:0000256" key="1">
    <source>
        <dbReference type="SAM" id="Phobius"/>
    </source>
</evidence>
<gene>
    <name evidence="2" type="ORF">AFA91_04070</name>
</gene>
<name>A0A0K0X194_MYCGD</name>
<evidence type="ECO:0000313" key="2">
    <source>
        <dbReference type="EMBL" id="AKS31194.1"/>
    </source>
</evidence>
<organism evidence="2 3">
    <name type="scientific">Mycolicibacterium goodii</name>
    <name type="common">Mycobacterium goodii</name>
    <dbReference type="NCBI Taxonomy" id="134601"/>
    <lineage>
        <taxon>Bacteria</taxon>
        <taxon>Bacillati</taxon>
        <taxon>Actinomycetota</taxon>
        <taxon>Actinomycetes</taxon>
        <taxon>Mycobacteriales</taxon>
        <taxon>Mycobacteriaceae</taxon>
        <taxon>Mycolicibacterium</taxon>
    </lineage>
</organism>
<feature type="transmembrane region" description="Helical" evidence="1">
    <location>
        <begin position="20"/>
        <end position="39"/>
    </location>
</feature>
<dbReference type="EMBL" id="CP012150">
    <property type="protein sequence ID" value="AKS31194.1"/>
    <property type="molecule type" value="Genomic_DNA"/>
</dbReference>
<dbReference type="RefSeq" id="WP_049743604.1">
    <property type="nucleotide sequence ID" value="NZ_CP012150.1"/>
</dbReference>
<dbReference type="Proteomes" id="UP000062255">
    <property type="component" value="Chromosome"/>
</dbReference>
<dbReference type="PATRIC" id="fig|134601.6.peg.843"/>
<reference evidence="2 3" key="1">
    <citation type="submission" date="2015-07" db="EMBL/GenBank/DDBJ databases">
        <title>Complete genome sequence of Mycobacterium goodii X7B, a facultative thermophilic biodesulfurizing bacterium.</title>
        <authorList>
            <person name="Yu B."/>
            <person name="Li F."/>
            <person name="Xu P."/>
        </authorList>
    </citation>
    <scope>NUCLEOTIDE SEQUENCE [LARGE SCALE GENOMIC DNA]</scope>
    <source>
        <strain evidence="2 3">X7B</strain>
    </source>
</reference>
<dbReference type="AlphaFoldDB" id="A0A0K0X194"/>
<keyword evidence="1" id="KW-1133">Transmembrane helix</keyword>